<feature type="compositionally biased region" description="Acidic residues" evidence="1">
    <location>
        <begin position="520"/>
        <end position="529"/>
    </location>
</feature>
<name>A0A1H9PDU4_9STRE</name>
<organism evidence="3 4">
    <name type="scientific">Streptococcus gallolyticus</name>
    <dbReference type="NCBI Taxonomy" id="315405"/>
    <lineage>
        <taxon>Bacteria</taxon>
        <taxon>Bacillati</taxon>
        <taxon>Bacillota</taxon>
        <taxon>Bacilli</taxon>
        <taxon>Lactobacillales</taxon>
        <taxon>Streptococcaceae</taxon>
        <taxon>Streptococcus</taxon>
    </lineage>
</organism>
<evidence type="ECO:0000256" key="1">
    <source>
        <dbReference type="SAM" id="MobiDB-lite"/>
    </source>
</evidence>
<feature type="transmembrane region" description="Helical" evidence="2">
    <location>
        <begin position="103"/>
        <end position="121"/>
    </location>
</feature>
<dbReference type="Proteomes" id="UP000182712">
    <property type="component" value="Unassembled WGS sequence"/>
</dbReference>
<evidence type="ECO:0000256" key="2">
    <source>
        <dbReference type="SAM" id="Phobius"/>
    </source>
</evidence>
<feature type="compositionally biased region" description="Acidic residues" evidence="1">
    <location>
        <begin position="503"/>
        <end position="512"/>
    </location>
</feature>
<dbReference type="EMBL" id="FOGM01000004">
    <property type="protein sequence ID" value="SER45733.1"/>
    <property type="molecule type" value="Genomic_DNA"/>
</dbReference>
<feature type="transmembrane region" description="Helical" evidence="2">
    <location>
        <begin position="46"/>
        <end position="69"/>
    </location>
</feature>
<gene>
    <name evidence="3" type="ORF">SAMN04487840_10468</name>
</gene>
<evidence type="ECO:0008006" key="5">
    <source>
        <dbReference type="Google" id="ProtNLM"/>
    </source>
</evidence>
<feature type="region of interest" description="Disordered" evidence="1">
    <location>
        <begin position="497"/>
        <end position="529"/>
    </location>
</feature>
<evidence type="ECO:0000313" key="4">
    <source>
        <dbReference type="Proteomes" id="UP000182712"/>
    </source>
</evidence>
<accession>A0A1H9PDU4</accession>
<feature type="transmembrane region" description="Helical" evidence="2">
    <location>
        <begin position="281"/>
        <end position="304"/>
    </location>
</feature>
<evidence type="ECO:0000313" key="3">
    <source>
        <dbReference type="EMBL" id="SER45733.1"/>
    </source>
</evidence>
<protein>
    <recommendedName>
        <fullName evidence="5">Conjugal transfer protein</fullName>
    </recommendedName>
</protein>
<proteinExistence type="predicted"/>
<sequence>MNSDTTSILVNLYNKVSGVPIFDLRAYIEPTANLNISAVWKILTEIFVNGPFMILDLIVGFISLILRFFENFDLYDAYKNTVYDTSKSLWNGLTGSGNYNNSLLYLVIAITAFALFVGYIFSKGNVGRRLLHLFAVIMLGLTYFGTMQNTSGGIYILDTIHNVANSASATISNMSIVNPENSDNAIDSEISVADNYIARTAYAAYVYVNTGRLDGKYMNNQTGETEEFDDSQVLGSIVDGKFQKVNVSERDSKKGYLNLLGQNGADGEEQNRWVSAVGDYIFIKFLYVVLKIVEAIILGLPLLLIQIMSFVAQLLVIVLMVAFPLALIVSLAPRMQDVIFNVIKLMLGSAFFPVLTGFLTLMVFYIEAIINVFVSDGFNNLEDNLLISFSTFQPLFELAISTVMQYVVFKIIWKNKEKALSYILGQNQARSLNRIADEITNMPSQVRESGENMYERASDIATAGAFIVGGGAGLALTAKDGLEKVASKFQKADYGKVTPDSVDNSDYDEQFEDMSNPSYSDDDSTIGDVDFTEVEPDMADVPLYDEGEPSIEDDSIDYDGVYQENLPDDSLDDKVDYDSVYHESLSDDSLDDNENVSIEDFEQDLSSEEAIDYHQQADNVQSDKAIEDYVTDDLSKDSAIEEVEVPQTESPLTTSDELPNDYRTYRKQAKVDKLEDELSQYQSSDDLGQLETGQSAFKRGLAKTTTRNRQYRMNKKRMSDIEHRLAELRGE</sequence>
<keyword evidence="2" id="KW-0812">Transmembrane</keyword>
<keyword evidence="2" id="KW-0472">Membrane</keyword>
<feature type="transmembrane region" description="Helical" evidence="2">
    <location>
        <begin position="345"/>
        <end position="366"/>
    </location>
</feature>
<reference evidence="3 4" key="1">
    <citation type="submission" date="2016-10" db="EMBL/GenBank/DDBJ databases">
        <authorList>
            <person name="de Groot N.N."/>
        </authorList>
    </citation>
    <scope>NUCLEOTIDE SEQUENCE [LARGE SCALE GENOMIC DNA]</scope>
    <source>
        <strain evidence="3 4">VTM2R47</strain>
    </source>
</reference>
<feature type="transmembrane region" description="Helical" evidence="2">
    <location>
        <begin position="310"/>
        <end position="333"/>
    </location>
</feature>
<dbReference type="RefSeq" id="WP_074627392.1">
    <property type="nucleotide sequence ID" value="NZ_FOGM01000004.1"/>
</dbReference>
<feature type="transmembrane region" description="Helical" evidence="2">
    <location>
        <begin position="386"/>
        <end position="409"/>
    </location>
</feature>
<keyword evidence="2" id="KW-1133">Transmembrane helix</keyword>
<dbReference type="AlphaFoldDB" id="A0A1H9PDU4"/>